<dbReference type="InterPro" id="IPR010359">
    <property type="entry name" value="IrrE_HExxH"/>
</dbReference>
<evidence type="ECO:0000313" key="2">
    <source>
        <dbReference type="EMBL" id="UUL83501.1"/>
    </source>
</evidence>
<protein>
    <submittedName>
        <fullName evidence="2">ImmA/IrrE family metallo-endopeptidase</fullName>
    </submittedName>
</protein>
<dbReference type="PANTHER" id="PTHR43236:SF2">
    <property type="entry name" value="BLL0069 PROTEIN"/>
    <property type="match status" value="1"/>
</dbReference>
<feature type="domain" description="IrrE N-terminal-like" evidence="1">
    <location>
        <begin position="207"/>
        <end position="300"/>
    </location>
</feature>
<dbReference type="EMBL" id="CP101740">
    <property type="protein sequence ID" value="UUL83501.1"/>
    <property type="molecule type" value="Genomic_DNA"/>
</dbReference>
<accession>A0ABY5LC62</accession>
<dbReference type="Pfam" id="PF06114">
    <property type="entry name" value="Peptidase_M78"/>
    <property type="match status" value="1"/>
</dbReference>
<dbReference type="RefSeq" id="WP_256507340.1">
    <property type="nucleotide sequence ID" value="NZ_CP101740.1"/>
</dbReference>
<keyword evidence="3" id="KW-1185">Reference proteome</keyword>
<sequence length="395" mass="43105">MSTVNPDILKWARVTAGLDLETAARKISLGDARGTSGADRLAALEAGENAASPALLKRMARQYHRPLLTFYMAEAPAPADIGEDYRTLPDRGDPSNVLLSTLLRDVKARQALVREALEDDEEYNPIDLVGLEAGVRDPSQLARAIKQSIAFDRDTFRNKSSIDEAFSYLRNLIEAKGIFVLLAGDCGHWSTAIDVSIFRGFAIADALAPFIVVNDQDAKSAWSFTLLHELAHLLIGEGGISGGLPQGGVERLCNDAAAATLISMVEIERLQITGDSDDVSEIRALANRAKVSRSMIAYQLYRGGRISTAQWEGLRDEFRGDWLAHKAREKERSRQTEGGPNWYVVRRHRLGAALLAVARQGMADGSLTPTRAARMLGVKPMNIYPLLAGPPRAFA</sequence>
<dbReference type="InterPro" id="IPR052345">
    <property type="entry name" value="Rad_response_metalloprotease"/>
</dbReference>
<dbReference type="Proteomes" id="UP001058533">
    <property type="component" value="Chromosome"/>
</dbReference>
<proteinExistence type="predicted"/>
<reference evidence="2" key="1">
    <citation type="submission" date="2022-07" db="EMBL/GenBank/DDBJ databases">
        <title>Sphingomonas sp. nov., a novel bacterium isolated from the north slope of the Mount Everest.</title>
        <authorList>
            <person name="Cui X."/>
            <person name="Liu Y."/>
        </authorList>
    </citation>
    <scope>NUCLEOTIDE SEQUENCE</scope>
    <source>
        <strain evidence="2">S5-59</strain>
    </source>
</reference>
<evidence type="ECO:0000259" key="1">
    <source>
        <dbReference type="Pfam" id="PF06114"/>
    </source>
</evidence>
<dbReference type="PANTHER" id="PTHR43236">
    <property type="entry name" value="ANTITOXIN HIGA1"/>
    <property type="match status" value="1"/>
</dbReference>
<organism evidence="2 3">
    <name type="scientific">Sphingomonas qomolangmaensis</name>
    <dbReference type="NCBI Taxonomy" id="2918765"/>
    <lineage>
        <taxon>Bacteria</taxon>
        <taxon>Pseudomonadati</taxon>
        <taxon>Pseudomonadota</taxon>
        <taxon>Alphaproteobacteria</taxon>
        <taxon>Sphingomonadales</taxon>
        <taxon>Sphingomonadaceae</taxon>
        <taxon>Sphingomonas</taxon>
    </lineage>
</organism>
<evidence type="ECO:0000313" key="3">
    <source>
        <dbReference type="Proteomes" id="UP001058533"/>
    </source>
</evidence>
<gene>
    <name evidence="2" type="ORF">NMP03_04540</name>
</gene>
<name>A0ABY5LC62_9SPHN</name>